<dbReference type="Proteomes" id="UP000007258">
    <property type="component" value="Chromosome 25"/>
</dbReference>
<dbReference type="InParanoid" id="A4HE93"/>
<evidence type="ECO:0000313" key="1">
    <source>
        <dbReference type="EMBL" id="CAM39146.2"/>
    </source>
</evidence>
<dbReference type="KEGG" id="lbz:LBRM_25_1470"/>
<sequence>MGSGALFTHNAGTRCMRKCVYGYWGHQCTPLTHSVPPSLPPSLSPLMREDKEYACVHQHVDWAKCVAAAEVLSTLPITLVLVLLEHLRSIMTATPNSRAHAVAALKLQRDRSTAYQQWTSLFYRAIIGDITATELQRHIQGIVLPEFQRISTQLRSLQEVLTVSVAETVQQPNGHPSPHLTTNAPAGAADHRRWTSSAPLSSTTAKATALARWIDRLQDLEREHYTVTLSLANQLVQHCTPNVCVESERKPLAAAEEDISRRTDEATDIKSLFKPDSSDEEQCELVQSHPTHIAHSTTAPSAAAAPAPSLRVHDVERCSLLRLIPPRYHTCLYFVACHGAVDDLGGSPDHSANDSNDDDGEGGNQPCVEAELIALPDKHVSTDEAPIIAHYAPFVVARRCAAWSSAVTAIVHRQESLRAAIEELCEELQGEISDDA</sequence>
<protein>
    <submittedName>
        <fullName evidence="1">Uncharacterized protein</fullName>
    </submittedName>
</protein>
<proteinExistence type="predicted"/>
<keyword evidence="2" id="KW-1185">Reference proteome</keyword>
<dbReference type="RefSeq" id="XP_001565651.2">
    <property type="nucleotide sequence ID" value="XM_001565601.2"/>
</dbReference>
<reference evidence="1 2" key="2">
    <citation type="journal article" date="2011" name="Genome Res.">
        <title>Chromosome and gene copy number variation allow major structural change between species and strains of Leishmania.</title>
        <authorList>
            <person name="Rogers M.B."/>
            <person name="Hilley J.D."/>
            <person name="Dickens N.J."/>
            <person name="Wilkes J."/>
            <person name="Bates P.A."/>
            <person name="Depledge D.P."/>
            <person name="Harris D."/>
            <person name="Her Y."/>
            <person name="Herzyk P."/>
            <person name="Imamura H."/>
            <person name="Otto T.D."/>
            <person name="Sanders M."/>
            <person name="Seeger K."/>
            <person name="Dujardin J.C."/>
            <person name="Berriman M."/>
            <person name="Smith D.F."/>
            <person name="Hertz-Fowler C."/>
            <person name="Mottram J.C."/>
        </authorList>
    </citation>
    <scope>NUCLEOTIDE SEQUENCE [LARGE SCALE GENOMIC DNA]</scope>
    <source>
        <strain evidence="1 2">MHOM/BR/75/M2904</strain>
    </source>
</reference>
<dbReference type="AlphaFoldDB" id="A4HE93"/>
<evidence type="ECO:0000313" key="2">
    <source>
        <dbReference type="Proteomes" id="UP000007258"/>
    </source>
</evidence>
<dbReference type="EMBL" id="FR799000">
    <property type="protein sequence ID" value="CAM39146.2"/>
    <property type="molecule type" value="Genomic_DNA"/>
</dbReference>
<gene>
    <name evidence="1" type="ORF">LBRM_25_1470</name>
</gene>
<name>A4HE93_LEIBR</name>
<reference evidence="1 2" key="1">
    <citation type="journal article" date="2007" name="Nat. Genet.">
        <title>Comparative genomic analysis of three Leishmania species that cause diverse human disease.</title>
        <authorList>
            <person name="Peacock C.S."/>
            <person name="Seeger K."/>
            <person name="Harris D."/>
            <person name="Murphy L."/>
            <person name="Ruiz J.C."/>
            <person name="Quail M.A."/>
            <person name="Peters N."/>
            <person name="Adlem E."/>
            <person name="Tivey A."/>
            <person name="Aslett M."/>
            <person name="Kerhornou A."/>
            <person name="Ivens A."/>
            <person name="Fraser A."/>
            <person name="Rajandream M.A."/>
            <person name="Carver T."/>
            <person name="Norbertczak H."/>
            <person name="Chillingworth T."/>
            <person name="Hance Z."/>
            <person name="Jagels K."/>
            <person name="Moule S."/>
            <person name="Ormond D."/>
            <person name="Rutter S."/>
            <person name="Squares R."/>
            <person name="Whitehead S."/>
            <person name="Rabbinowitsch E."/>
            <person name="Arrowsmith C."/>
            <person name="White B."/>
            <person name="Thurston S."/>
            <person name="Bringaud F."/>
            <person name="Baldauf S.L."/>
            <person name="Faulconbridge A."/>
            <person name="Jeffares D."/>
            <person name="Depledge D.P."/>
            <person name="Oyola S.O."/>
            <person name="Hilley J.D."/>
            <person name="Brito L.O."/>
            <person name="Tosi L.R."/>
            <person name="Barrell B."/>
            <person name="Cruz A.K."/>
            <person name="Mottram J.C."/>
            <person name="Smith D.F."/>
            <person name="Berriman M."/>
        </authorList>
    </citation>
    <scope>NUCLEOTIDE SEQUENCE [LARGE SCALE GENOMIC DNA]</scope>
    <source>
        <strain evidence="1 2">MHOM/BR/75/M2904</strain>
    </source>
</reference>
<dbReference type="GeneID" id="5416236"/>
<organism evidence="1 2">
    <name type="scientific">Leishmania braziliensis</name>
    <dbReference type="NCBI Taxonomy" id="5660"/>
    <lineage>
        <taxon>Eukaryota</taxon>
        <taxon>Discoba</taxon>
        <taxon>Euglenozoa</taxon>
        <taxon>Kinetoplastea</taxon>
        <taxon>Metakinetoplastina</taxon>
        <taxon>Trypanosomatida</taxon>
        <taxon>Trypanosomatidae</taxon>
        <taxon>Leishmaniinae</taxon>
        <taxon>Leishmania</taxon>
        <taxon>Leishmania braziliensis species complex</taxon>
    </lineage>
</organism>
<dbReference type="VEuPathDB" id="TriTrypDB:LbrM.25.1470"/>
<accession>A4HE93</accession>